<name>A0A6J5LKC0_9CAUD</name>
<dbReference type="EMBL" id="LR796274">
    <property type="protein sequence ID" value="CAB4133517.1"/>
    <property type="molecule type" value="Genomic_DNA"/>
</dbReference>
<organism evidence="1">
    <name type="scientific">uncultured Caudovirales phage</name>
    <dbReference type="NCBI Taxonomy" id="2100421"/>
    <lineage>
        <taxon>Viruses</taxon>
        <taxon>Duplodnaviria</taxon>
        <taxon>Heunggongvirae</taxon>
        <taxon>Uroviricota</taxon>
        <taxon>Caudoviricetes</taxon>
        <taxon>Peduoviridae</taxon>
        <taxon>Maltschvirus</taxon>
        <taxon>Maltschvirus maltsch</taxon>
    </lineage>
</organism>
<sequence length="121" mass="13994">MSVNLHGDFIKLNDTTPDGTQFSLNDWAEKTLERKEYYRFLEAKARNDLIFENAVNEGIVKFEEIREDVFSKILNANVSIVVGTRITVKEGETIPLDDEFMEFETRFSNDPSVVYRPVDLP</sequence>
<protein>
    <submittedName>
        <fullName evidence="1">Uncharacterized protein</fullName>
    </submittedName>
</protein>
<reference evidence="1" key="1">
    <citation type="submission" date="2020-04" db="EMBL/GenBank/DDBJ databases">
        <authorList>
            <person name="Chiriac C."/>
            <person name="Salcher M."/>
            <person name="Ghai R."/>
            <person name="Kavagutti S V."/>
        </authorList>
    </citation>
    <scope>NUCLEOTIDE SEQUENCE</scope>
</reference>
<evidence type="ECO:0000313" key="1">
    <source>
        <dbReference type="EMBL" id="CAB4133517.1"/>
    </source>
</evidence>
<proteinExistence type="predicted"/>
<gene>
    <name evidence="1" type="ORF">UFOVP257_239</name>
</gene>
<accession>A0A6J5LKC0</accession>